<gene>
    <name evidence="1" type="ORF">F511_28742</name>
</gene>
<dbReference type="AlphaFoldDB" id="A0A2Z7A485"/>
<evidence type="ECO:0000313" key="2">
    <source>
        <dbReference type="Proteomes" id="UP000250235"/>
    </source>
</evidence>
<name>A0A2Z7A485_9LAMI</name>
<accession>A0A2Z7A485</accession>
<organism evidence="1 2">
    <name type="scientific">Dorcoceras hygrometricum</name>
    <dbReference type="NCBI Taxonomy" id="472368"/>
    <lineage>
        <taxon>Eukaryota</taxon>
        <taxon>Viridiplantae</taxon>
        <taxon>Streptophyta</taxon>
        <taxon>Embryophyta</taxon>
        <taxon>Tracheophyta</taxon>
        <taxon>Spermatophyta</taxon>
        <taxon>Magnoliopsida</taxon>
        <taxon>eudicotyledons</taxon>
        <taxon>Gunneridae</taxon>
        <taxon>Pentapetalae</taxon>
        <taxon>asterids</taxon>
        <taxon>lamiids</taxon>
        <taxon>Lamiales</taxon>
        <taxon>Gesneriaceae</taxon>
        <taxon>Didymocarpoideae</taxon>
        <taxon>Trichosporeae</taxon>
        <taxon>Loxocarpinae</taxon>
        <taxon>Dorcoceras</taxon>
    </lineage>
</organism>
<evidence type="ECO:0000313" key="1">
    <source>
        <dbReference type="EMBL" id="KZV16297.1"/>
    </source>
</evidence>
<sequence length="54" mass="5872">MAAAAGGRRRWAVGGGVRRVGEGLYPTQLLTSYNIADASLKLRRPYLHFDGPID</sequence>
<dbReference type="Proteomes" id="UP000250235">
    <property type="component" value="Unassembled WGS sequence"/>
</dbReference>
<reference evidence="1 2" key="1">
    <citation type="journal article" date="2015" name="Proc. Natl. Acad. Sci. U.S.A.">
        <title>The resurrection genome of Boea hygrometrica: A blueprint for survival of dehydration.</title>
        <authorList>
            <person name="Xiao L."/>
            <person name="Yang G."/>
            <person name="Zhang L."/>
            <person name="Yang X."/>
            <person name="Zhao S."/>
            <person name="Ji Z."/>
            <person name="Zhou Q."/>
            <person name="Hu M."/>
            <person name="Wang Y."/>
            <person name="Chen M."/>
            <person name="Xu Y."/>
            <person name="Jin H."/>
            <person name="Xiao X."/>
            <person name="Hu G."/>
            <person name="Bao F."/>
            <person name="Hu Y."/>
            <person name="Wan P."/>
            <person name="Li L."/>
            <person name="Deng X."/>
            <person name="Kuang T."/>
            <person name="Xiang C."/>
            <person name="Zhu J.K."/>
            <person name="Oliver M.J."/>
            <person name="He Y."/>
        </authorList>
    </citation>
    <scope>NUCLEOTIDE SEQUENCE [LARGE SCALE GENOMIC DNA]</scope>
    <source>
        <strain evidence="2">cv. XS01</strain>
    </source>
</reference>
<keyword evidence="2" id="KW-1185">Reference proteome</keyword>
<dbReference type="EMBL" id="KV019104">
    <property type="protein sequence ID" value="KZV16297.1"/>
    <property type="molecule type" value="Genomic_DNA"/>
</dbReference>
<protein>
    <submittedName>
        <fullName evidence="1">Uncharacterized protein</fullName>
    </submittedName>
</protein>
<proteinExistence type="predicted"/>